<dbReference type="AlphaFoldDB" id="A0A9P5ZHA4"/>
<comment type="caution">
    <text evidence="1">The sequence shown here is derived from an EMBL/GenBank/DDBJ whole genome shotgun (WGS) entry which is preliminary data.</text>
</comment>
<proteinExistence type="predicted"/>
<protein>
    <submittedName>
        <fullName evidence="1">Uncharacterized protein</fullName>
    </submittedName>
</protein>
<evidence type="ECO:0000313" key="1">
    <source>
        <dbReference type="EMBL" id="KAF9488247.1"/>
    </source>
</evidence>
<evidence type="ECO:0000313" key="2">
    <source>
        <dbReference type="Proteomes" id="UP000807025"/>
    </source>
</evidence>
<feature type="non-terminal residue" evidence="1">
    <location>
        <position position="1"/>
    </location>
</feature>
<accession>A0A9P5ZHA4</accession>
<feature type="non-terminal residue" evidence="1">
    <location>
        <position position="66"/>
    </location>
</feature>
<dbReference type="Proteomes" id="UP000807025">
    <property type="component" value="Unassembled WGS sequence"/>
</dbReference>
<dbReference type="EMBL" id="MU154723">
    <property type="protein sequence ID" value="KAF9488247.1"/>
    <property type="molecule type" value="Genomic_DNA"/>
</dbReference>
<gene>
    <name evidence="1" type="ORF">BDN71DRAFT_1360102</name>
</gene>
<keyword evidence="2" id="KW-1185">Reference proteome</keyword>
<name>A0A9P5ZHA4_PLEER</name>
<reference evidence="1" key="1">
    <citation type="submission" date="2020-11" db="EMBL/GenBank/DDBJ databases">
        <authorList>
            <consortium name="DOE Joint Genome Institute"/>
            <person name="Ahrendt S."/>
            <person name="Riley R."/>
            <person name="Andreopoulos W."/>
            <person name="Labutti K."/>
            <person name="Pangilinan J."/>
            <person name="Ruiz-Duenas F.J."/>
            <person name="Barrasa J.M."/>
            <person name="Sanchez-Garcia M."/>
            <person name="Camarero S."/>
            <person name="Miyauchi S."/>
            <person name="Serrano A."/>
            <person name="Linde D."/>
            <person name="Babiker R."/>
            <person name="Drula E."/>
            <person name="Ayuso-Fernandez I."/>
            <person name="Pacheco R."/>
            <person name="Padilla G."/>
            <person name="Ferreira P."/>
            <person name="Barriuso J."/>
            <person name="Kellner H."/>
            <person name="Castanera R."/>
            <person name="Alfaro M."/>
            <person name="Ramirez L."/>
            <person name="Pisabarro A.G."/>
            <person name="Kuo A."/>
            <person name="Tritt A."/>
            <person name="Lipzen A."/>
            <person name="He G."/>
            <person name="Yan M."/>
            <person name="Ng V."/>
            <person name="Cullen D."/>
            <person name="Martin F."/>
            <person name="Rosso M.-N."/>
            <person name="Henrissat B."/>
            <person name="Hibbett D."/>
            <person name="Martinez A.T."/>
            <person name="Grigoriev I.V."/>
        </authorList>
    </citation>
    <scope>NUCLEOTIDE SEQUENCE</scope>
    <source>
        <strain evidence="1">ATCC 90797</strain>
    </source>
</reference>
<sequence>QDDCAVAGLFSSGNISHAISQNFSGLTIYLFIIGELCDVYQSCTITHQQHLQMVLWANYFIKLWQQ</sequence>
<organism evidence="1 2">
    <name type="scientific">Pleurotus eryngii</name>
    <name type="common">Boletus of the steppes</name>
    <dbReference type="NCBI Taxonomy" id="5323"/>
    <lineage>
        <taxon>Eukaryota</taxon>
        <taxon>Fungi</taxon>
        <taxon>Dikarya</taxon>
        <taxon>Basidiomycota</taxon>
        <taxon>Agaricomycotina</taxon>
        <taxon>Agaricomycetes</taxon>
        <taxon>Agaricomycetidae</taxon>
        <taxon>Agaricales</taxon>
        <taxon>Pleurotineae</taxon>
        <taxon>Pleurotaceae</taxon>
        <taxon>Pleurotus</taxon>
    </lineage>
</organism>
<dbReference type="OrthoDB" id="73076at2759"/>